<dbReference type="Pfam" id="PF14226">
    <property type="entry name" value="DIOX_N"/>
    <property type="match status" value="1"/>
</dbReference>
<dbReference type="Pfam" id="PF03171">
    <property type="entry name" value="2OG-FeII_Oxy"/>
    <property type="match status" value="1"/>
</dbReference>
<keyword evidence="1" id="KW-0479">Metal-binding</keyword>
<dbReference type="AlphaFoldDB" id="A0AAV6JBP0"/>
<dbReference type="PANTHER" id="PTHR34945">
    <property type="entry name" value="2-OXOGLUTARATE (2OG) AND FE(II)-DEPENDENT OXYGENASE SUPERFAMILY PROTEIN"/>
    <property type="match status" value="1"/>
</dbReference>
<evidence type="ECO:0000256" key="1">
    <source>
        <dbReference type="ARBA" id="ARBA00022723"/>
    </source>
</evidence>
<dbReference type="Gene3D" id="2.40.50.40">
    <property type="match status" value="1"/>
</dbReference>
<comment type="caution">
    <text evidence="7">The sequence shown here is derived from an EMBL/GenBank/DDBJ whole genome shotgun (WGS) entry which is preliminary data.</text>
</comment>
<feature type="domain" description="SAWADEE" evidence="6">
    <location>
        <begin position="408"/>
        <end position="535"/>
    </location>
</feature>
<reference evidence="7" key="1">
    <citation type="submission" date="2020-08" db="EMBL/GenBank/DDBJ databases">
        <title>Plant Genome Project.</title>
        <authorList>
            <person name="Zhang R.-G."/>
        </authorList>
    </citation>
    <scope>NUCLEOTIDE SEQUENCE</scope>
    <source>
        <strain evidence="7">WSP0</strain>
        <tissue evidence="7">Leaf</tissue>
    </source>
</reference>
<dbReference type="EMBL" id="JACTNZ010000008">
    <property type="protein sequence ID" value="KAG5537772.1"/>
    <property type="molecule type" value="Genomic_DNA"/>
</dbReference>
<protein>
    <submittedName>
        <fullName evidence="7">Uncharacterized protein</fullName>
    </submittedName>
</protein>
<keyword evidence="2" id="KW-0408">Iron</keyword>
<dbReference type="InterPro" id="IPR044861">
    <property type="entry name" value="IPNS-like_FE2OG_OXY"/>
</dbReference>
<evidence type="ECO:0000256" key="3">
    <source>
        <dbReference type="SAM" id="MobiDB-lite"/>
    </source>
</evidence>
<feature type="region of interest" description="Disordered" evidence="3">
    <location>
        <begin position="1"/>
        <end position="32"/>
    </location>
</feature>
<evidence type="ECO:0000313" key="7">
    <source>
        <dbReference type="EMBL" id="KAG5537772.1"/>
    </source>
</evidence>
<keyword evidence="8" id="KW-1185">Reference proteome</keyword>
<evidence type="ECO:0000259" key="4">
    <source>
        <dbReference type="Pfam" id="PF03171"/>
    </source>
</evidence>
<dbReference type="InterPro" id="IPR026992">
    <property type="entry name" value="DIOX_N"/>
</dbReference>
<dbReference type="GO" id="GO:0046872">
    <property type="term" value="F:metal ion binding"/>
    <property type="evidence" value="ECO:0007669"/>
    <property type="project" value="UniProtKB-KW"/>
</dbReference>
<sequence length="539" mass="60407">MALISPDPSTDRAPVDFRAPPPSPVASGRRSSVTNDDVLSNFLQHSLHVPNLTLPDKVFPRQKHIQNPPKVDFRNLDDSVQEILDSISGSGCFQIVNHGIRGEVVRSVLTAGAGVFGLLPEKKAAVVRSPEKVYGFEEFRGDDEREMGEEFVWCRDEGLELEMEGVWPTGYSNFSNKMERLLLEIEKIAGKIFQVLKEHTMRNPICENGTTEGQEIANSICYLYKHCPNINGDESSLKYDVIRMLVRGSDYSHALCLHLCDGSSEFHVYSKKGWVSFCPDKDAIVITIGDQIQAWSGGKYKHVIGRPIFKGDGEEDCCISMAFLCSPQNISNSFETNKGKNAISLGQQALVAILFTLIKEMESLEDEVTPSDPSAVAPEDPPLDFSIPNNAPESHQKPKVESVPGLSDLVFEAKSSKDGAWYDVASFLTHRFLHTGELEVRVRFAGFRKEDDEWVNVERGVRERSIPLEPSECDRVNVGDLVLCFRETDEEATYCDAHIMSIQRRLHDIQGCRCIFVVRYDDDEVEENVQLTTLCSRPK</sequence>
<evidence type="ECO:0000313" key="8">
    <source>
        <dbReference type="Proteomes" id="UP000823749"/>
    </source>
</evidence>
<dbReference type="PANTHER" id="PTHR34945:SF8">
    <property type="entry name" value="DOWNSTREAM TARGET OF AGL15-4"/>
    <property type="match status" value="1"/>
</dbReference>
<organism evidence="7 8">
    <name type="scientific">Rhododendron griersonianum</name>
    <dbReference type="NCBI Taxonomy" id="479676"/>
    <lineage>
        <taxon>Eukaryota</taxon>
        <taxon>Viridiplantae</taxon>
        <taxon>Streptophyta</taxon>
        <taxon>Embryophyta</taxon>
        <taxon>Tracheophyta</taxon>
        <taxon>Spermatophyta</taxon>
        <taxon>Magnoliopsida</taxon>
        <taxon>eudicotyledons</taxon>
        <taxon>Gunneridae</taxon>
        <taxon>Pentapetalae</taxon>
        <taxon>asterids</taxon>
        <taxon>Ericales</taxon>
        <taxon>Ericaceae</taxon>
        <taxon>Ericoideae</taxon>
        <taxon>Rhodoreae</taxon>
        <taxon>Rhododendron</taxon>
    </lineage>
</organism>
<dbReference type="Pfam" id="PF16719">
    <property type="entry name" value="SAWADEE"/>
    <property type="match status" value="1"/>
</dbReference>
<dbReference type="GO" id="GO:0003682">
    <property type="term" value="F:chromatin binding"/>
    <property type="evidence" value="ECO:0007669"/>
    <property type="project" value="InterPro"/>
</dbReference>
<dbReference type="Gene3D" id="2.30.30.140">
    <property type="match status" value="1"/>
</dbReference>
<dbReference type="SUPFAM" id="SSF51197">
    <property type="entry name" value="Clavaminate synthase-like"/>
    <property type="match status" value="1"/>
</dbReference>
<evidence type="ECO:0000259" key="5">
    <source>
        <dbReference type="Pfam" id="PF14226"/>
    </source>
</evidence>
<feature type="domain" description="Non-haem dioxygenase N-terminal" evidence="5">
    <location>
        <begin position="77"/>
        <end position="141"/>
    </location>
</feature>
<name>A0AAV6JBP0_9ERIC</name>
<dbReference type="InterPro" id="IPR027443">
    <property type="entry name" value="IPNS-like_sf"/>
</dbReference>
<evidence type="ECO:0000259" key="6">
    <source>
        <dbReference type="Pfam" id="PF16719"/>
    </source>
</evidence>
<dbReference type="Proteomes" id="UP000823749">
    <property type="component" value="Chromosome 8"/>
</dbReference>
<proteinExistence type="predicted"/>
<dbReference type="Gene3D" id="2.60.120.330">
    <property type="entry name" value="B-lactam Antibiotic, Isopenicillin N Synthase, Chain"/>
    <property type="match status" value="1"/>
</dbReference>
<evidence type="ECO:0000256" key="2">
    <source>
        <dbReference type="ARBA" id="ARBA00023004"/>
    </source>
</evidence>
<feature type="region of interest" description="Disordered" evidence="3">
    <location>
        <begin position="367"/>
        <end position="400"/>
    </location>
</feature>
<dbReference type="InterPro" id="IPR032001">
    <property type="entry name" value="SAWADEE_dom"/>
</dbReference>
<feature type="domain" description="Isopenicillin N synthase-like Fe(2+) 2OG dioxygenase" evidence="4">
    <location>
        <begin position="250"/>
        <end position="304"/>
    </location>
</feature>
<accession>A0AAV6JBP0</accession>
<gene>
    <name evidence="7" type="ORF">RHGRI_025025</name>
</gene>